<keyword evidence="9" id="KW-1185">Reference proteome</keyword>
<reference evidence="8 9" key="1">
    <citation type="submission" date="2020-08" db="EMBL/GenBank/DDBJ databases">
        <title>Hymenobacter sp.</title>
        <authorList>
            <person name="Kim M.K."/>
        </authorList>
    </citation>
    <scope>NUCLEOTIDE SEQUENCE [LARGE SCALE GENOMIC DNA]</scope>
    <source>
        <strain evidence="8 9">BT507</strain>
    </source>
</reference>
<feature type="domain" description="RagB/SusD" evidence="6">
    <location>
        <begin position="344"/>
        <end position="496"/>
    </location>
</feature>
<evidence type="ECO:0000256" key="4">
    <source>
        <dbReference type="ARBA" id="ARBA00023136"/>
    </source>
</evidence>
<keyword evidence="4" id="KW-0472">Membrane</keyword>
<organism evidence="8 9">
    <name type="scientific">Hymenobacter citatus</name>
    <dbReference type="NCBI Taxonomy" id="2763506"/>
    <lineage>
        <taxon>Bacteria</taxon>
        <taxon>Pseudomonadati</taxon>
        <taxon>Bacteroidota</taxon>
        <taxon>Cytophagia</taxon>
        <taxon>Cytophagales</taxon>
        <taxon>Hymenobacteraceae</taxon>
        <taxon>Hymenobacter</taxon>
    </lineage>
</organism>
<proteinExistence type="inferred from homology"/>
<comment type="subcellular location">
    <subcellularLocation>
        <location evidence="1">Cell outer membrane</location>
    </subcellularLocation>
</comment>
<dbReference type="Gene3D" id="1.25.40.390">
    <property type="match status" value="1"/>
</dbReference>
<dbReference type="Proteomes" id="UP000622017">
    <property type="component" value="Unassembled WGS sequence"/>
</dbReference>
<dbReference type="SUPFAM" id="SSF48452">
    <property type="entry name" value="TPR-like"/>
    <property type="match status" value="1"/>
</dbReference>
<protein>
    <submittedName>
        <fullName evidence="8">RagB/SusD family nutrient uptake outer membrane protein</fullName>
    </submittedName>
</protein>
<dbReference type="InterPro" id="IPR011990">
    <property type="entry name" value="TPR-like_helical_dom_sf"/>
</dbReference>
<name>A0ABR7MFT0_9BACT</name>
<feature type="domain" description="SusD-like N-terminal" evidence="7">
    <location>
        <begin position="83"/>
        <end position="238"/>
    </location>
</feature>
<dbReference type="InterPro" id="IPR012944">
    <property type="entry name" value="SusD_RagB_dom"/>
</dbReference>
<dbReference type="PROSITE" id="PS51257">
    <property type="entry name" value="PROKAR_LIPOPROTEIN"/>
    <property type="match status" value="1"/>
</dbReference>
<dbReference type="Pfam" id="PF07980">
    <property type="entry name" value="SusD_RagB"/>
    <property type="match status" value="1"/>
</dbReference>
<keyword evidence="3" id="KW-0732">Signal</keyword>
<dbReference type="Pfam" id="PF14322">
    <property type="entry name" value="SusD-like_3"/>
    <property type="match status" value="1"/>
</dbReference>
<evidence type="ECO:0000313" key="9">
    <source>
        <dbReference type="Proteomes" id="UP000622017"/>
    </source>
</evidence>
<gene>
    <name evidence="8" type="ORF">H8B15_01520</name>
</gene>
<dbReference type="RefSeq" id="WP_187317886.1">
    <property type="nucleotide sequence ID" value="NZ_JACSCY010000001.1"/>
</dbReference>
<evidence type="ECO:0000259" key="6">
    <source>
        <dbReference type="Pfam" id="PF07980"/>
    </source>
</evidence>
<dbReference type="CDD" id="cd08977">
    <property type="entry name" value="SusD"/>
    <property type="match status" value="1"/>
</dbReference>
<accession>A0ABR7MFT0</accession>
<sequence length="497" mass="54769">MKKTIYGVFLASALVFSSCDKDYLETAPTDAVTAGNVLANTENAMAALNGIHRLLYSQFNSQQNQGGQGSMMIMMDALGEDWVQTLGTSWWATEHNWISHRNATSGSSYNHAWYYFYYRIIANANVLINGLDNATGPVAEKNMVIGEALVYRAWCHFQLVQAFGQRYEAGKSNDQLGVPLMVTATTEGQPRATVEAVYKQINEDLDEGIKLLTGVGARPAKSHFNVAVAKGIKARVALTQQNWALAATSAQEAIAQSGATLMSRTQYTSGFNSIDNPEWLWGSQVQADQTNYFYSFFAYMSANFSSTAIRQNPKKINSVLYAKIRPTDIRKSMWDSTGASIPAPPNGVKAKYGQKKFLVANTSLSIGDVPHMRLAELYLIQAEAEARQGMSAAAATHLATLLTARNPQYVKSTSTGQALVDEILIQRRIELWGEGFRFLDLKRTNSPLDRTGANHIPQWAWAITGNNFKVAPGAKEWQFLIPQAEINVNKAIVQNPL</sequence>
<evidence type="ECO:0000256" key="5">
    <source>
        <dbReference type="ARBA" id="ARBA00023237"/>
    </source>
</evidence>
<evidence type="ECO:0000259" key="7">
    <source>
        <dbReference type="Pfam" id="PF14322"/>
    </source>
</evidence>
<comment type="caution">
    <text evidence="8">The sequence shown here is derived from an EMBL/GenBank/DDBJ whole genome shotgun (WGS) entry which is preliminary data.</text>
</comment>
<evidence type="ECO:0000256" key="1">
    <source>
        <dbReference type="ARBA" id="ARBA00004442"/>
    </source>
</evidence>
<dbReference type="InterPro" id="IPR033985">
    <property type="entry name" value="SusD-like_N"/>
</dbReference>
<keyword evidence="5" id="KW-0998">Cell outer membrane</keyword>
<comment type="similarity">
    <text evidence="2">Belongs to the SusD family.</text>
</comment>
<evidence type="ECO:0000256" key="3">
    <source>
        <dbReference type="ARBA" id="ARBA00022729"/>
    </source>
</evidence>
<evidence type="ECO:0000313" key="8">
    <source>
        <dbReference type="EMBL" id="MBC6609580.1"/>
    </source>
</evidence>
<evidence type="ECO:0000256" key="2">
    <source>
        <dbReference type="ARBA" id="ARBA00006275"/>
    </source>
</evidence>
<dbReference type="EMBL" id="JACSCY010000001">
    <property type="protein sequence ID" value="MBC6609580.1"/>
    <property type="molecule type" value="Genomic_DNA"/>
</dbReference>